<keyword evidence="2" id="KW-1185">Reference proteome</keyword>
<dbReference type="EMBL" id="CM042891">
    <property type="protein sequence ID" value="KAI4302805.1"/>
    <property type="molecule type" value="Genomic_DNA"/>
</dbReference>
<organism evidence="1 2">
    <name type="scientific">Melastoma candidum</name>
    <dbReference type="NCBI Taxonomy" id="119954"/>
    <lineage>
        <taxon>Eukaryota</taxon>
        <taxon>Viridiplantae</taxon>
        <taxon>Streptophyta</taxon>
        <taxon>Embryophyta</taxon>
        <taxon>Tracheophyta</taxon>
        <taxon>Spermatophyta</taxon>
        <taxon>Magnoliopsida</taxon>
        <taxon>eudicotyledons</taxon>
        <taxon>Gunneridae</taxon>
        <taxon>Pentapetalae</taxon>
        <taxon>rosids</taxon>
        <taxon>malvids</taxon>
        <taxon>Myrtales</taxon>
        <taxon>Melastomataceae</taxon>
        <taxon>Melastomatoideae</taxon>
        <taxon>Melastomateae</taxon>
        <taxon>Melastoma</taxon>
    </lineage>
</organism>
<proteinExistence type="predicted"/>
<gene>
    <name evidence="1" type="ORF">MLD38_038508</name>
</gene>
<evidence type="ECO:0000313" key="1">
    <source>
        <dbReference type="EMBL" id="KAI4302805.1"/>
    </source>
</evidence>
<accession>A0ACB9KZS3</accession>
<name>A0ACB9KZS3_9MYRT</name>
<dbReference type="Proteomes" id="UP001057402">
    <property type="component" value="Chromosome 12"/>
</dbReference>
<comment type="caution">
    <text evidence="1">The sequence shown here is derived from an EMBL/GenBank/DDBJ whole genome shotgun (WGS) entry which is preliminary data.</text>
</comment>
<sequence>MSRCVPNWDLDHGHDGDAPAASRPRVSFLCPDVSSVDCEVAELTWENGQLSLHGLGQPRLNSKPAATAGTLESLMDQAAAATVAVEHAVPIGGCKPSFACGAGLVPWFDPSQDPRDVVGAASANMMMDALVPCATAAADDPCRQAMWLLADSAAHGTGACGCCSACVGSCSAMGSGDRMLHPVEDERQEGRRKRTCFDVGCGEWGDRQSMSGSGTFSRRVTTLDTCEQEEELENTPSEGSLENTSSGKCSGGRAAPATTEEHDTVYSRPQREEEWTRRNGKSSLSTKRRRAAAIHNQSERKRRDKINQRMKTLQKLVPNSSKTDKASVLDEVIDYLKHLQAQVQLMSRTSMMPMILPLALQQLQLSMMAAQGLGLGLAGMPRVMVGDMSALGVTARSNIPVIPPVPSLHPYPFMPTASWDSVLSGLFTPTASVPHPSPPDPLSAFFARQSVPDYDVQAMTVDAYTRLAALYQQQQQQQHRPPNPNN</sequence>
<protein>
    <submittedName>
        <fullName evidence="1">Uncharacterized protein</fullName>
    </submittedName>
</protein>
<evidence type="ECO:0000313" key="2">
    <source>
        <dbReference type="Proteomes" id="UP001057402"/>
    </source>
</evidence>
<reference evidence="2" key="1">
    <citation type="journal article" date="2023" name="Front. Plant Sci.">
        <title>Chromosomal-level genome assembly of Melastoma candidum provides insights into trichome evolution.</title>
        <authorList>
            <person name="Zhong Y."/>
            <person name="Wu W."/>
            <person name="Sun C."/>
            <person name="Zou P."/>
            <person name="Liu Y."/>
            <person name="Dai S."/>
            <person name="Zhou R."/>
        </authorList>
    </citation>
    <scope>NUCLEOTIDE SEQUENCE [LARGE SCALE GENOMIC DNA]</scope>
</reference>